<dbReference type="Pfam" id="PF13700">
    <property type="entry name" value="DUF4158"/>
    <property type="match status" value="1"/>
</dbReference>
<dbReference type="EMBL" id="FJ708486">
    <property type="protein sequence ID" value="ACO92633.1"/>
    <property type="molecule type" value="Genomic_DNA"/>
</dbReference>
<accession>C3UVC2</accession>
<feature type="domain" description="DUF4158" evidence="1">
    <location>
        <begin position="13"/>
        <end position="169"/>
    </location>
</feature>
<sequence>MQGWHTTFLGMRGLPRDISDFEMKAFFTFDGAERDAINARRGDSHKLGLALHIGFLRMSGRLLGAFRVIPVALWRHLGNELGIAAPEVASLRAMYERGRTLFDHQQVACTVLGFQWMSEHQRRSLVRELRDKVARCADRDQLLVRARQWLYKNKLVIVHERAIRTLIAAALAQLEVETGTAIAASVDPATLDRWRASVSELRPDGQTQQSWLWAAPAKHSTRQISEVLERIDLLYTLDVHKHLADIPDLILRRYARRLVSRPPSAGAKIKEPARTVEVACFLRYCLFTTTDQLILMVQRRIADLWRQAAADVPATVNWAAMYKTLLGELVALSAQGAVPDAELRARLEALITETQKRKPPSRASLVREGLIDGIRPVRSLLVAIAKLPWQATGEHPAIEYLAKLQALYLKGSRKLPVEVVAPSLGMIWQVSISSPDRERAFQALEVATLFALRRAVRNGSVWIEHSLSFRGRARLFFTDERWQAESKKHYARLSLPSKAATFLKPLLARVTAGVDAVAAAARSGVLRVDDELHLSPLPAEDEDPEVTKLRAALDHRIGEVQLPEVILAVDAQVRFSVSGLLRASLAAAGGIR</sequence>
<name>C3UVC2_9BURK</name>
<proteinExistence type="predicted"/>
<protein>
    <submittedName>
        <fullName evidence="2">Putative IS1071 family transposase</fullName>
    </submittedName>
</protein>
<evidence type="ECO:0000259" key="1">
    <source>
        <dbReference type="Pfam" id="PF13700"/>
    </source>
</evidence>
<dbReference type="AlphaFoldDB" id="C3UVC2"/>
<evidence type="ECO:0000313" key="2">
    <source>
        <dbReference type="EMBL" id="ACO92633.1"/>
    </source>
</evidence>
<reference evidence="2" key="1">
    <citation type="journal article" date="2009" name="Appl. Environ. Microbiol.">
        <title>Pathway and evolutionary implications of diphenylamine biodegradation by Burkholderia sp. strain JS667.</title>
        <authorList>
            <person name="Shin K.A."/>
            <person name="Spain J.C."/>
        </authorList>
    </citation>
    <scope>NUCLEOTIDE SEQUENCE</scope>
    <source>
        <strain evidence="2">JS667</strain>
    </source>
</reference>
<organism evidence="2">
    <name type="scientific">Burkholderia sp. JS667</name>
    <dbReference type="NCBI Taxonomy" id="622617"/>
    <lineage>
        <taxon>Bacteria</taxon>
        <taxon>Pseudomonadati</taxon>
        <taxon>Pseudomonadota</taxon>
        <taxon>Betaproteobacteria</taxon>
        <taxon>Burkholderiales</taxon>
        <taxon>Burkholderiaceae</taxon>
        <taxon>Burkholderia</taxon>
    </lineage>
</organism>
<dbReference type="InterPro" id="IPR025296">
    <property type="entry name" value="DUF4158"/>
</dbReference>